<gene>
    <name evidence="4" type="ORF">LNAT_P1439</name>
</gene>
<dbReference type="Proteomes" id="UP000217944">
    <property type="component" value="Unassembled WGS sequence"/>
</dbReference>
<sequence>MPVDFYINEFILAARVLQEKNMLNIGFGSISLKTGTDTMIINKKDTCIKEENFYIQVNINNKTLAYKESNEDVDIHSKIYKEISYAKTILNIFLPDIVAYSIMHQKFNPMDAHGRKYFNNIKIIEDYNNEKNLNKLLETLKKDEITIIKAQSIFIISRDIKEALKKAFILNNSAKILLKIPH</sequence>
<accession>A0A292YHD5</accession>
<reference evidence="4 5" key="1">
    <citation type="journal article" date="2017" name="Syst. Appl. Microbiol.">
        <title>Lebetimonas natsushimae sp. nov., a novel strictly anaerobic, moderately thermophilic chemoautotroph isolated from a deep-sea hydrothermal vent polychaete nest in the Mid-Okinawa Trough.</title>
        <authorList>
            <person name="Nagata R."/>
            <person name="Takaki Y."/>
            <person name="Tame A."/>
            <person name="Nunoura T."/>
            <person name="Muto H."/>
            <person name="Mino S."/>
            <person name="Sawayama S."/>
            <person name="Takai K."/>
            <person name="Nakagawa S."/>
        </authorList>
    </citation>
    <scope>NUCLEOTIDE SEQUENCE [LARGE SCALE GENOMIC DNA]</scope>
    <source>
        <strain evidence="4 5">HS1857</strain>
    </source>
</reference>
<dbReference type="GO" id="GO:0005829">
    <property type="term" value="C:cytosol"/>
    <property type="evidence" value="ECO:0007669"/>
    <property type="project" value="TreeGrafter"/>
</dbReference>
<dbReference type="SUPFAM" id="SSF53639">
    <property type="entry name" value="AraD/HMP-PK domain-like"/>
    <property type="match status" value="1"/>
</dbReference>
<evidence type="ECO:0000313" key="4">
    <source>
        <dbReference type="EMBL" id="GAX88144.1"/>
    </source>
</evidence>
<keyword evidence="2 4" id="KW-0456">Lyase</keyword>
<dbReference type="EMBL" id="BDME01000006">
    <property type="protein sequence ID" value="GAX88144.1"/>
    <property type="molecule type" value="Genomic_DNA"/>
</dbReference>
<dbReference type="EC" id="4.1.2.17" evidence="4"/>
<evidence type="ECO:0000259" key="3">
    <source>
        <dbReference type="SMART" id="SM01007"/>
    </source>
</evidence>
<dbReference type="OrthoDB" id="5344510at2"/>
<evidence type="ECO:0000256" key="1">
    <source>
        <dbReference type="ARBA" id="ARBA00022723"/>
    </source>
</evidence>
<dbReference type="RefSeq" id="WP_096259938.1">
    <property type="nucleotide sequence ID" value="NZ_BDME01000006.1"/>
</dbReference>
<dbReference type="PANTHER" id="PTHR22789:SF0">
    <property type="entry name" value="3-OXO-TETRONATE 4-PHOSPHATE DECARBOXYLASE-RELATED"/>
    <property type="match status" value="1"/>
</dbReference>
<dbReference type="InterPro" id="IPR001303">
    <property type="entry name" value="Aldolase_II/adducin_N"/>
</dbReference>
<name>A0A292YHD5_9BACT</name>
<dbReference type="AlphaFoldDB" id="A0A292YHD5"/>
<dbReference type="GO" id="GO:0019323">
    <property type="term" value="P:pentose catabolic process"/>
    <property type="evidence" value="ECO:0007669"/>
    <property type="project" value="TreeGrafter"/>
</dbReference>
<protein>
    <submittedName>
        <fullName evidence="4">L-fuculose-phosphate aldolase</fullName>
        <ecNumber evidence="4">4.1.2.17</ecNumber>
    </submittedName>
</protein>
<dbReference type="Gene3D" id="3.40.225.10">
    <property type="entry name" value="Class II aldolase/adducin N-terminal domain"/>
    <property type="match status" value="1"/>
</dbReference>
<keyword evidence="1" id="KW-0479">Metal-binding</keyword>
<dbReference type="GO" id="GO:0046872">
    <property type="term" value="F:metal ion binding"/>
    <property type="evidence" value="ECO:0007669"/>
    <property type="project" value="UniProtKB-KW"/>
</dbReference>
<organism evidence="4 5">
    <name type="scientific">Lebetimonas natsushimae</name>
    <dbReference type="NCBI Taxonomy" id="1936991"/>
    <lineage>
        <taxon>Bacteria</taxon>
        <taxon>Pseudomonadati</taxon>
        <taxon>Campylobacterota</taxon>
        <taxon>Epsilonproteobacteria</taxon>
        <taxon>Nautiliales</taxon>
        <taxon>Nautiliaceae</taxon>
        <taxon>Lebetimonas</taxon>
    </lineage>
</organism>
<proteinExistence type="predicted"/>
<dbReference type="GO" id="GO:0008738">
    <property type="term" value="F:L-fuculose-phosphate aldolase activity"/>
    <property type="evidence" value="ECO:0007669"/>
    <property type="project" value="UniProtKB-EC"/>
</dbReference>
<keyword evidence="5" id="KW-1185">Reference proteome</keyword>
<evidence type="ECO:0000313" key="5">
    <source>
        <dbReference type="Proteomes" id="UP000217944"/>
    </source>
</evidence>
<dbReference type="SMART" id="SM01007">
    <property type="entry name" value="Aldolase_II"/>
    <property type="match status" value="1"/>
</dbReference>
<comment type="caution">
    <text evidence="4">The sequence shown here is derived from an EMBL/GenBank/DDBJ whole genome shotgun (WGS) entry which is preliminary data.</text>
</comment>
<dbReference type="InterPro" id="IPR036409">
    <property type="entry name" value="Aldolase_II/adducin_N_sf"/>
</dbReference>
<dbReference type="Pfam" id="PF00596">
    <property type="entry name" value="Aldolase_II"/>
    <property type="match status" value="1"/>
</dbReference>
<dbReference type="InterPro" id="IPR050197">
    <property type="entry name" value="Aldolase_class_II_sugar_metab"/>
</dbReference>
<evidence type="ECO:0000256" key="2">
    <source>
        <dbReference type="ARBA" id="ARBA00023239"/>
    </source>
</evidence>
<feature type="domain" description="Class II aldolase/adducin N-terminal" evidence="3">
    <location>
        <begin position="8"/>
        <end position="178"/>
    </location>
</feature>
<dbReference type="PANTHER" id="PTHR22789">
    <property type="entry name" value="FUCULOSE PHOSPHATE ALDOLASE"/>
    <property type="match status" value="1"/>
</dbReference>